<feature type="transmembrane region" description="Helical" evidence="2">
    <location>
        <begin position="223"/>
        <end position="246"/>
    </location>
</feature>
<dbReference type="PANTHER" id="PTHR42024">
    <property type="entry name" value="AMINO ACID PERMEASE_ SLC12A DOMAIN-CONTAINING PROTEIN"/>
    <property type="match status" value="1"/>
</dbReference>
<dbReference type="GeneID" id="92073495"/>
<feature type="compositionally biased region" description="Polar residues" evidence="1">
    <location>
        <begin position="138"/>
        <end position="158"/>
    </location>
</feature>
<sequence length="504" mass="55353">MAYDDEKPMVAPPSTSATTNTNDESHEMTNRTNPHLSHRTADTAAGTEARSPSSLPAGGDRRTRSLNDAGAAHAAAHDDKNRPPVPPIAHHHSDRQRPSPYNAANPSNMSGDSGHGGRKKVRQSEEFDRRYDGPFGRQSLNYTRRQSQQLPRNNSDGNTSLPLAAAPSATAAAIPGGAHDSQQITAPSNGLVQDPEAARAGVRPPIELEPPRLGYTIRTTKRIWFIGIFWTIIVFDSVVMPIGLYFGLWYGVGPGNPDNEKLSANTVFSIVTAAIGGASILEYFVRFWRLYRKDSTCAVLGAHRWYLDWFHWWFSFGWIVVMIELIIGSIQDDARYIRLLSMPLATMCFVFGTILIIMDVLHFFAVPAPVRISSIPKGSQLRPGIYPLIEDICAVDGSGGTEFRAALAKRYAASHVFRAMLRRLGAFWAIGSEGCAVLTTALVFGMNNHDVGYAIGWSLPFVWAGIWAACTIFYVQHELRKEDRLWAEEVGKARTEGSLSASAA</sequence>
<feature type="region of interest" description="Disordered" evidence="1">
    <location>
        <begin position="1"/>
        <end position="163"/>
    </location>
</feature>
<evidence type="ECO:0000313" key="3">
    <source>
        <dbReference type="EMBL" id="KAK7959357.1"/>
    </source>
</evidence>
<proteinExistence type="predicted"/>
<organism evidence="3 4">
    <name type="scientific">Apiospora aurea</name>
    <dbReference type="NCBI Taxonomy" id="335848"/>
    <lineage>
        <taxon>Eukaryota</taxon>
        <taxon>Fungi</taxon>
        <taxon>Dikarya</taxon>
        <taxon>Ascomycota</taxon>
        <taxon>Pezizomycotina</taxon>
        <taxon>Sordariomycetes</taxon>
        <taxon>Xylariomycetidae</taxon>
        <taxon>Amphisphaeriales</taxon>
        <taxon>Apiosporaceae</taxon>
        <taxon>Apiospora</taxon>
    </lineage>
</organism>
<dbReference type="RefSeq" id="XP_066703060.1">
    <property type="nucleotide sequence ID" value="XM_066840433.1"/>
</dbReference>
<dbReference type="PANTHER" id="PTHR42024:SF1">
    <property type="entry name" value="AMINO ACID PERMEASE_ SLC12A DOMAIN-CONTAINING PROTEIN"/>
    <property type="match status" value="1"/>
</dbReference>
<keyword evidence="2" id="KW-0472">Membrane</keyword>
<feature type="transmembrane region" description="Helical" evidence="2">
    <location>
        <begin position="451"/>
        <end position="475"/>
    </location>
</feature>
<protein>
    <submittedName>
        <fullName evidence="3">Uncharacterized protein</fullName>
    </submittedName>
</protein>
<feature type="transmembrane region" description="Helical" evidence="2">
    <location>
        <begin position="309"/>
        <end position="330"/>
    </location>
</feature>
<keyword evidence="4" id="KW-1185">Reference proteome</keyword>
<feature type="transmembrane region" description="Helical" evidence="2">
    <location>
        <begin position="266"/>
        <end position="288"/>
    </location>
</feature>
<dbReference type="EMBL" id="JAQQWE010000003">
    <property type="protein sequence ID" value="KAK7959357.1"/>
    <property type="molecule type" value="Genomic_DNA"/>
</dbReference>
<evidence type="ECO:0000313" key="4">
    <source>
        <dbReference type="Proteomes" id="UP001391051"/>
    </source>
</evidence>
<comment type="caution">
    <text evidence="3">The sequence shown here is derived from an EMBL/GenBank/DDBJ whole genome shotgun (WGS) entry which is preliminary data.</text>
</comment>
<name>A0ABR1QLY6_9PEZI</name>
<accession>A0ABR1QLY6</accession>
<feature type="transmembrane region" description="Helical" evidence="2">
    <location>
        <begin position="342"/>
        <end position="365"/>
    </location>
</feature>
<dbReference type="Proteomes" id="UP001391051">
    <property type="component" value="Unassembled WGS sequence"/>
</dbReference>
<feature type="compositionally biased region" description="Basic and acidic residues" evidence="1">
    <location>
        <begin position="122"/>
        <end position="132"/>
    </location>
</feature>
<reference evidence="3 4" key="1">
    <citation type="submission" date="2023-01" db="EMBL/GenBank/DDBJ databases">
        <title>Analysis of 21 Apiospora genomes using comparative genomics revels a genus with tremendous synthesis potential of carbohydrate active enzymes and secondary metabolites.</title>
        <authorList>
            <person name="Sorensen T."/>
        </authorList>
    </citation>
    <scope>NUCLEOTIDE SEQUENCE [LARGE SCALE GENOMIC DNA]</scope>
    <source>
        <strain evidence="3 4">CBS 24483</strain>
    </source>
</reference>
<gene>
    <name evidence="3" type="ORF">PG986_004211</name>
</gene>
<feature type="compositionally biased region" description="Polar residues" evidence="1">
    <location>
        <begin position="13"/>
        <end position="22"/>
    </location>
</feature>
<evidence type="ECO:0000256" key="2">
    <source>
        <dbReference type="SAM" id="Phobius"/>
    </source>
</evidence>
<keyword evidence="2" id="KW-0812">Transmembrane</keyword>
<feature type="compositionally biased region" description="Polar residues" evidence="1">
    <location>
        <begin position="102"/>
        <end position="111"/>
    </location>
</feature>
<feature type="transmembrane region" description="Helical" evidence="2">
    <location>
        <begin position="424"/>
        <end position="445"/>
    </location>
</feature>
<keyword evidence="2" id="KW-1133">Transmembrane helix</keyword>
<evidence type="ECO:0000256" key="1">
    <source>
        <dbReference type="SAM" id="MobiDB-lite"/>
    </source>
</evidence>